<dbReference type="EMBL" id="JAKHSK010000044">
    <property type="protein sequence ID" value="MCL6220544.1"/>
    <property type="molecule type" value="Genomic_DNA"/>
</dbReference>
<accession>A0A9X2CPT3</accession>
<feature type="domain" description="Lysozyme inhibitor LprI-like N-terminal" evidence="1">
    <location>
        <begin position="19"/>
        <end position="111"/>
    </location>
</feature>
<name>A0A9X2CPT3_9FLAO</name>
<protein>
    <submittedName>
        <fullName evidence="2">DUF1311 domain-containing protein</fullName>
    </submittedName>
</protein>
<dbReference type="RefSeq" id="WP_249603239.1">
    <property type="nucleotide sequence ID" value="NZ_JAKHSK010000044.1"/>
</dbReference>
<dbReference type="Proteomes" id="UP001139521">
    <property type="component" value="Unassembled WGS sequence"/>
</dbReference>
<dbReference type="InterPro" id="IPR009739">
    <property type="entry name" value="LprI-like_N"/>
</dbReference>
<proteinExistence type="predicted"/>
<organism evidence="2 3">
    <name type="scientific">Zunongwangia pacifica</name>
    <dbReference type="NCBI Taxonomy" id="2911062"/>
    <lineage>
        <taxon>Bacteria</taxon>
        <taxon>Pseudomonadati</taxon>
        <taxon>Bacteroidota</taxon>
        <taxon>Flavobacteriia</taxon>
        <taxon>Flavobacteriales</taxon>
        <taxon>Flavobacteriaceae</taxon>
        <taxon>Zunongwangia</taxon>
    </lineage>
</organism>
<keyword evidence="3" id="KW-1185">Reference proteome</keyword>
<evidence type="ECO:0000313" key="2">
    <source>
        <dbReference type="EMBL" id="MCL6220544.1"/>
    </source>
</evidence>
<sequence length="131" mass="15603">MKRILIILFLTFNLYSFGQTQHEMHKKASEEYKNADIELNNIYQKILTEYKSDSIFINRLKKVQRIWISYRDAELEMKFPTENKQAEYGSVYPMCISLYLKELTEEQTEKLRIWINGIEEGDMCSGSIKTN</sequence>
<comment type="caution">
    <text evidence="2">The sequence shown here is derived from an EMBL/GenBank/DDBJ whole genome shotgun (WGS) entry which is preliminary data.</text>
</comment>
<dbReference type="Pfam" id="PF07007">
    <property type="entry name" value="LprI"/>
    <property type="match status" value="1"/>
</dbReference>
<dbReference type="Gene3D" id="1.20.1270.180">
    <property type="match status" value="1"/>
</dbReference>
<gene>
    <name evidence="2" type="ORF">L1967_19810</name>
</gene>
<evidence type="ECO:0000259" key="1">
    <source>
        <dbReference type="Pfam" id="PF07007"/>
    </source>
</evidence>
<reference evidence="2" key="1">
    <citation type="submission" date="2022-01" db="EMBL/GenBank/DDBJ databases">
        <title>Genome sequencing of Zunongwangia sp. M21534 genome.</title>
        <authorList>
            <person name="Chen Y."/>
            <person name="Dong C."/>
            <person name="Shao Z."/>
        </authorList>
    </citation>
    <scope>NUCLEOTIDE SEQUENCE</scope>
    <source>
        <strain evidence="2">MCCC M21534</strain>
    </source>
</reference>
<evidence type="ECO:0000313" key="3">
    <source>
        <dbReference type="Proteomes" id="UP001139521"/>
    </source>
</evidence>
<dbReference type="AlphaFoldDB" id="A0A9X2CPT3"/>